<comment type="caution">
    <text evidence="16">The sequence shown here is derived from an EMBL/GenBank/DDBJ whole genome shotgun (WGS) entry which is preliminary data.</text>
</comment>
<dbReference type="PANTHER" id="PTHR11069">
    <property type="entry name" value="GLUCOSYLCERAMIDASE"/>
    <property type="match status" value="1"/>
</dbReference>
<evidence type="ECO:0000256" key="13">
    <source>
        <dbReference type="SAM" id="SignalP"/>
    </source>
</evidence>
<comment type="catalytic activity">
    <reaction evidence="11">
        <text>an N-acyl-1-beta-D-glucosyl-15-methylhexadecasphing-4-enine + H2O = an N-acyl-15-methylhexadecasphing-4-enine + D-glucose</text>
        <dbReference type="Rhea" id="RHEA:34755"/>
        <dbReference type="ChEBI" id="CHEBI:4167"/>
        <dbReference type="ChEBI" id="CHEBI:15377"/>
        <dbReference type="ChEBI" id="CHEBI:70815"/>
        <dbReference type="ChEBI" id="CHEBI:70846"/>
    </reaction>
    <physiologicalReaction direction="left-to-right" evidence="11">
        <dbReference type="Rhea" id="RHEA:34756"/>
    </physiologicalReaction>
</comment>
<comment type="catalytic activity">
    <reaction evidence="10">
        <text>a beta-D-glucosylceramide + H2O = an N-acyl-sphingoid base + D-glucose</text>
        <dbReference type="Rhea" id="RHEA:81447"/>
        <dbReference type="ChEBI" id="CHEBI:4167"/>
        <dbReference type="ChEBI" id="CHEBI:15377"/>
        <dbReference type="ChEBI" id="CHEBI:83264"/>
        <dbReference type="ChEBI" id="CHEBI:83273"/>
    </reaction>
    <physiologicalReaction direction="left-to-right" evidence="10">
        <dbReference type="Rhea" id="RHEA:81448"/>
    </physiologicalReaction>
</comment>
<dbReference type="GO" id="GO:0042391">
    <property type="term" value="P:regulation of membrane potential"/>
    <property type="evidence" value="ECO:0007669"/>
    <property type="project" value="UniProtKB-ARBA"/>
</dbReference>
<dbReference type="GO" id="GO:0007040">
    <property type="term" value="P:lysosome organization"/>
    <property type="evidence" value="ECO:0007669"/>
    <property type="project" value="UniProtKB-ARBA"/>
</dbReference>
<evidence type="ECO:0000259" key="15">
    <source>
        <dbReference type="Pfam" id="PF17189"/>
    </source>
</evidence>
<dbReference type="OMA" id="AWSAPRW"/>
<dbReference type="SUPFAM" id="SSF51011">
    <property type="entry name" value="Glycosyl hydrolase domain"/>
    <property type="match status" value="2"/>
</dbReference>
<dbReference type="GO" id="GO:0004348">
    <property type="term" value="F:glucosylceramidase activity"/>
    <property type="evidence" value="ECO:0007669"/>
    <property type="project" value="UniProtKB-EC"/>
</dbReference>
<evidence type="ECO:0000256" key="5">
    <source>
        <dbReference type="ARBA" id="ARBA00012658"/>
    </source>
</evidence>
<evidence type="ECO:0000256" key="11">
    <source>
        <dbReference type="ARBA" id="ARBA00051345"/>
    </source>
</evidence>
<feature type="chain" id="PRO_5021977178" description="Glucosylceramidase" evidence="13">
    <location>
        <begin position="20"/>
        <end position="1042"/>
    </location>
</feature>
<dbReference type="FunFam" id="3.20.20.80:FF:000030">
    <property type="entry name" value="Lysosomal acid glucosylceramidase"/>
    <property type="match status" value="2"/>
</dbReference>
<evidence type="ECO:0000256" key="10">
    <source>
        <dbReference type="ARBA" id="ARBA00050474"/>
    </source>
</evidence>
<protein>
    <recommendedName>
        <fullName evidence="5 12">Glucosylceramidase</fullName>
        <ecNumber evidence="5 12">3.2.1.45</ecNumber>
    </recommendedName>
</protein>
<dbReference type="GO" id="GO:0051246">
    <property type="term" value="P:regulation of protein metabolic process"/>
    <property type="evidence" value="ECO:0007669"/>
    <property type="project" value="UniProtKB-ARBA"/>
</dbReference>
<dbReference type="AlphaFoldDB" id="A0A553PR19"/>
<keyword evidence="8 12" id="KW-0746">Sphingolipid metabolism</keyword>
<dbReference type="GO" id="GO:0006680">
    <property type="term" value="P:glucosylceramide catabolic process"/>
    <property type="evidence" value="ECO:0007669"/>
    <property type="project" value="TreeGrafter"/>
</dbReference>
<evidence type="ECO:0000256" key="4">
    <source>
        <dbReference type="ARBA" id="ARBA00005382"/>
    </source>
</evidence>
<dbReference type="EC" id="3.2.1.45" evidence="5 12"/>
<evidence type="ECO:0000313" key="17">
    <source>
        <dbReference type="Proteomes" id="UP000318571"/>
    </source>
</evidence>
<feature type="domain" description="Glycosyl hydrolase family 30 TIM-barrel" evidence="14">
    <location>
        <begin position="390"/>
        <end position="467"/>
    </location>
</feature>
<feature type="domain" description="Glycosyl hydrolase family 30 TIM-barrel" evidence="14">
    <location>
        <begin position="99"/>
        <end position="370"/>
    </location>
</feature>
<dbReference type="InterPro" id="IPR033452">
    <property type="entry name" value="GH30_C"/>
</dbReference>
<organism evidence="16 17">
    <name type="scientific">Tigriopus californicus</name>
    <name type="common">Marine copepod</name>
    <dbReference type="NCBI Taxonomy" id="6832"/>
    <lineage>
        <taxon>Eukaryota</taxon>
        <taxon>Metazoa</taxon>
        <taxon>Ecdysozoa</taxon>
        <taxon>Arthropoda</taxon>
        <taxon>Crustacea</taxon>
        <taxon>Multicrustacea</taxon>
        <taxon>Hexanauplia</taxon>
        <taxon>Copepoda</taxon>
        <taxon>Harpacticoida</taxon>
        <taxon>Harpacticidae</taxon>
        <taxon>Tigriopus</taxon>
    </lineage>
</organism>
<dbReference type="PANTHER" id="PTHR11069:SF23">
    <property type="entry name" value="LYSOSOMAL ACID GLUCOSYLCERAMIDASE"/>
    <property type="match status" value="1"/>
</dbReference>
<evidence type="ECO:0000256" key="1">
    <source>
        <dbReference type="ARBA" id="ARBA00001013"/>
    </source>
</evidence>
<feature type="domain" description="Glycosyl hydrolase family 30 TIM-barrel" evidence="14">
    <location>
        <begin position="633"/>
        <end position="977"/>
    </location>
</feature>
<dbReference type="EMBL" id="VCGU01000002">
    <property type="protein sequence ID" value="TRY80137.1"/>
    <property type="molecule type" value="Genomic_DNA"/>
</dbReference>
<dbReference type="GO" id="GO:0005774">
    <property type="term" value="C:vacuolar membrane"/>
    <property type="evidence" value="ECO:0007669"/>
    <property type="project" value="UniProtKB-ARBA"/>
</dbReference>
<dbReference type="SUPFAM" id="SSF51445">
    <property type="entry name" value="(Trans)glycosidases"/>
    <property type="match status" value="2"/>
</dbReference>
<keyword evidence="17" id="KW-1185">Reference proteome</keyword>
<evidence type="ECO:0000256" key="8">
    <source>
        <dbReference type="ARBA" id="ARBA00022919"/>
    </source>
</evidence>
<dbReference type="GO" id="GO:0032006">
    <property type="term" value="P:regulation of TOR signaling"/>
    <property type="evidence" value="ECO:0007669"/>
    <property type="project" value="UniProtKB-ARBA"/>
</dbReference>
<feature type="domain" description="Glycosyl hydrolase family 30 beta sandwich" evidence="15">
    <location>
        <begin position="470"/>
        <end position="534"/>
    </location>
</feature>
<comment type="catalytic activity">
    <reaction evidence="1">
        <text>a beta-D-glucosyl-(1&lt;-&gt;1')-N-acylsphing-4-enine + H2O = an N-acylsphing-4-enine + D-glucose</text>
        <dbReference type="Rhea" id="RHEA:13269"/>
        <dbReference type="ChEBI" id="CHEBI:4167"/>
        <dbReference type="ChEBI" id="CHEBI:15377"/>
        <dbReference type="ChEBI" id="CHEBI:22801"/>
        <dbReference type="ChEBI" id="CHEBI:52639"/>
        <dbReference type="EC" id="3.2.1.45"/>
    </reaction>
    <physiologicalReaction direction="left-to-right" evidence="1">
        <dbReference type="Rhea" id="RHEA:13270"/>
    </physiologicalReaction>
</comment>
<dbReference type="Pfam" id="PF02055">
    <property type="entry name" value="Glyco_hydro_30"/>
    <property type="match status" value="3"/>
</dbReference>
<dbReference type="InterPro" id="IPR017853">
    <property type="entry name" value="GH"/>
</dbReference>
<dbReference type="GO" id="GO:0006066">
    <property type="term" value="P:alcohol metabolic process"/>
    <property type="evidence" value="ECO:0007669"/>
    <property type="project" value="UniProtKB-ARBA"/>
</dbReference>
<name>A0A553PR19_TIGCA</name>
<dbReference type="GO" id="GO:0010605">
    <property type="term" value="P:negative regulation of macromolecule metabolic process"/>
    <property type="evidence" value="ECO:0007669"/>
    <property type="project" value="UniProtKB-ARBA"/>
</dbReference>
<dbReference type="GO" id="GO:0005764">
    <property type="term" value="C:lysosome"/>
    <property type="evidence" value="ECO:0007669"/>
    <property type="project" value="UniProtKB-ARBA"/>
</dbReference>
<evidence type="ECO:0000313" key="16">
    <source>
        <dbReference type="EMBL" id="TRY80137.1"/>
    </source>
</evidence>
<dbReference type="Gene3D" id="3.20.20.80">
    <property type="entry name" value="Glycosidases"/>
    <property type="match status" value="2"/>
</dbReference>
<keyword evidence="7 12" id="KW-0378">Hydrolase</keyword>
<feature type="non-terminal residue" evidence="16">
    <location>
        <position position="1042"/>
    </location>
</feature>
<evidence type="ECO:0000256" key="6">
    <source>
        <dbReference type="ARBA" id="ARBA00022729"/>
    </source>
</evidence>
<gene>
    <name evidence="16" type="ORF">TCAL_08098</name>
</gene>
<dbReference type="GO" id="GO:0030163">
    <property type="term" value="P:protein catabolic process"/>
    <property type="evidence" value="ECO:0007669"/>
    <property type="project" value="UniProtKB-ARBA"/>
</dbReference>
<dbReference type="InterPro" id="IPR033453">
    <property type="entry name" value="Glyco_hydro_30_TIM-barrel"/>
</dbReference>
<comment type="pathway">
    <text evidence="3">Sphingolipid metabolism.</text>
</comment>
<comment type="pathway">
    <text evidence="2">Lipid metabolism; sphingolipid metabolism.</text>
</comment>
<keyword evidence="12" id="KW-0326">Glycosidase</keyword>
<dbReference type="GO" id="GO:0008202">
    <property type="term" value="P:steroid metabolic process"/>
    <property type="evidence" value="ECO:0007669"/>
    <property type="project" value="UniProtKB-ARBA"/>
</dbReference>
<evidence type="ECO:0000256" key="2">
    <source>
        <dbReference type="ARBA" id="ARBA00004760"/>
    </source>
</evidence>
<dbReference type="GO" id="GO:0005102">
    <property type="term" value="F:signaling receptor binding"/>
    <property type="evidence" value="ECO:0007669"/>
    <property type="project" value="UniProtKB-ARBA"/>
</dbReference>
<dbReference type="GO" id="GO:0016241">
    <property type="term" value="P:regulation of macroautophagy"/>
    <property type="evidence" value="ECO:0007669"/>
    <property type="project" value="UniProtKB-ARBA"/>
</dbReference>
<dbReference type="GO" id="GO:0006914">
    <property type="term" value="P:autophagy"/>
    <property type="evidence" value="ECO:0007669"/>
    <property type="project" value="UniProtKB-ARBA"/>
</dbReference>
<keyword evidence="6 13" id="KW-0732">Signal</keyword>
<evidence type="ECO:0000256" key="9">
    <source>
        <dbReference type="ARBA" id="ARBA00023098"/>
    </source>
</evidence>
<keyword evidence="9 12" id="KW-0443">Lipid metabolism</keyword>
<evidence type="ECO:0000256" key="3">
    <source>
        <dbReference type="ARBA" id="ARBA00004991"/>
    </source>
</evidence>
<dbReference type="PRINTS" id="PR00843">
    <property type="entry name" value="GLHYDRLASE30"/>
</dbReference>
<dbReference type="GO" id="GO:0016758">
    <property type="term" value="F:hexosyltransferase activity"/>
    <property type="evidence" value="ECO:0007669"/>
    <property type="project" value="UniProtKB-ARBA"/>
</dbReference>
<dbReference type="Pfam" id="PF17189">
    <property type="entry name" value="Glyco_hydro_30C"/>
    <property type="match status" value="1"/>
</dbReference>
<reference evidence="16 17" key="1">
    <citation type="journal article" date="2018" name="Nat. Ecol. Evol.">
        <title>Genomic signatures of mitonuclear coevolution across populations of Tigriopus californicus.</title>
        <authorList>
            <person name="Barreto F.S."/>
            <person name="Watson E.T."/>
            <person name="Lima T.G."/>
            <person name="Willett C.S."/>
            <person name="Edmands S."/>
            <person name="Li W."/>
            <person name="Burton R.S."/>
        </authorList>
    </citation>
    <scope>NUCLEOTIDE SEQUENCE [LARGE SCALE GENOMIC DNA]</scope>
    <source>
        <strain evidence="16 17">San Diego</strain>
    </source>
</reference>
<comment type="similarity">
    <text evidence="4 12">Belongs to the glycosyl hydrolase 30 family.</text>
</comment>
<dbReference type="STRING" id="6832.A0A553PR19"/>
<evidence type="ECO:0000259" key="14">
    <source>
        <dbReference type="Pfam" id="PF02055"/>
    </source>
</evidence>
<accession>A0A553PR19</accession>
<evidence type="ECO:0000256" key="7">
    <source>
        <dbReference type="ARBA" id="ARBA00022801"/>
    </source>
</evidence>
<dbReference type="Proteomes" id="UP000318571">
    <property type="component" value="Chromosome 6"/>
</dbReference>
<evidence type="ECO:0000256" key="12">
    <source>
        <dbReference type="RuleBase" id="RU361188"/>
    </source>
</evidence>
<feature type="signal peptide" evidence="13">
    <location>
        <begin position="1"/>
        <end position="19"/>
    </location>
</feature>
<dbReference type="InterPro" id="IPR001139">
    <property type="entry name" value="Glyco_hydro_30"/>
</dbReference>
<sequence length="1042" mass="116965">MHALSVVGLLLVLGIGSWAGNPCIRKDFHRTSFVCVCNSTYCDDYEPLSALPPGQVLLVSSDKLSKRLESTVIDFVPLPNSTDGRSVLTIDRSNIAQRITGWGGAFTDAAAINVFSVNKTTQDNIIKSYYSKNGLDYHTGRINMGSCDFSPRPYSYVDTPGDVDLTTFALQEEDLDYKIPLIKKALSETDRPLKLFGSPWTAPPWMKSNNDYVGFSHLLPDYYQAWANYFVKFLDAYKAQGIDMWGLTAQNEPTHGSLLDLQFNCMGWNASDQRKFIVENLGPALETAGYGDVKLMMLDDQRSFIEEWAQEVLEDPRAFEYVDGIALHWYADDLEFPLSMDQFHKDYPSKFILYSEACNGKMCLYKKVHLPQLSTSSSFFELGFGDTAIEAVSLGSWNRGEKYLDNIIEDLNHWAVGWTDWNIALDMEGGPNWAGKRADSPIIVNAAEDEFYKQPMYYALGHVTRYIPEGSFKIMVDDGGENTHLKFTAVERPDGGVALVLMNRDLDLTRSVTIVDPDFGSIDLDVEPSSMHTLVIMWLKLGVALAIVVGLASAAKPCVPREFHRTSFVCVCNSTFCDEADPVEALPVGQVLKVTTDKIANRFTEVVTFFNNGQIDENRPQLVINRDEVGQQIKGWGGAFTDSAAINIASLNRSAQDLLVEAYFAKTGLDYNIGRVNIGGCDFSTRPYTYVDTPGDVDLETFALAEEDTDYKIPLIKKAESVRGKKLKLFASPWTAPPWMKTNNDYTGIGYLKTEYYSAWANYFVKFLDDYKREVVQFWGLTAQNEPLHGSAFDFKFNCMGWNASQQRIFVVNNLGPALELAGYGDLQLMVFDDQRSFLSDWADEVMSDPKADAYIDGFAVHWYLDNWVDLPFVLNLVHEKYPNKFILYSEACNGDVEPEDVSLGSWNRGEKYLHNILENINYHVVGWTDWNLALDLQGGPNWAGNFVDAPIIVNPEAGEFYKQPMYYALGHVTRFMPEGSFKIQVNEVNGVSHLTFAAVERPDGGVALTLMNRDLEIPRSIVIVDPEQGYLDVEVAPSSMH</sequence>
<proteinExistence type="inferred from homology"/>